<evidence type="ECO:0000313" key="1">
    <source>
        <dbReference type="EMBL" id="NMY13537.1"/>
    </source>
</evidence>
<evidence type="ECO:0000313" key="2">
    <source>
        <dbReference type="Proteomes" id="UP000537729"/>
    </source>
</evidence>
<dbReference type="RefSeq" id="WP_169886633.1">
    <property type="nucleotide sequence ID" value="NZ_JAAQWG010000104.1"/>
</dbReference>
<dbReference type="Proteomes" id="UP000537729">
    <property type="component" value="Unassembled WGS sequence"/>
</dbReference>
<organism evidence="1 2">
    <name type="scientific">Pseudomonas veronii</name>
    <dbReference type="NCBI Taxonomy" id="76761"/>
    <lineage>
        <taxon>Bacteria</taxon>
        <taxon>Pseudomonadati</taxon>
        <taxon>Pseudomonadota</taxon>
        <taxon>Gammaproteobacteria</taxon>
        <taxon>Pseudomonadales</taxon>
        <taxon>Pseudomonadaceae</taxon>
        <taxon>Pseudomonas</taxon>
    </lineage>
</organism>
<accession>A0A7Y1FDG6</accession>
<reference evidence="1 2" key="1">
    <citation type="journal article" date="2020" name="Front. Microbiol.">
        <title>Genetic Organization of the aprX-lipA2 Operon Affects the Proteolytic Potential of Pseudomonas Species in Milk.</title>
        <authorList>
            <person name="Maier C."/>
            <person name="Huptas C."/>
            <person name="von Neubeck M."/>
            <person name="Scherer S."/>
            <person name="Wenning M."/>
            <person name="Lucking G."/>
        </authorList>
    </citation>
    <scope>NUCLEOTIDE SEQUENCE [LARGE SCALE GENOMIC DNA]</scope>
    <source>
        <strain evidence="1 2">DSM 16272</strain>
    </source>
</reference>
<protein>
    <submittedName>
        <fullName evidence="1">Uncharacterized protein</fullName>
    </submittedName>
</protein>
<dbReference type="EMBL" id="JAAQWG010000104">
    <property type="protein sequence ID" value="NMY13537.1"/>
    <property type="molecule type" value="Genomic_DNA"/>
</dbReference>
<comment type="caution">
    <text evidence="1">The sequence shown here is derived from an EMBL/GenBank/DDBJ whole genome shotgun (WGS) entry which is preliminary data.</text>
</comment>
<dbReference type="AlphaFoldDB" id="A0A7Y1FDG6"/>
<proteinExistence type="predicted"/>
<sequence>MTKAQISAELNTLTVRALELDKISESRPWNDAELTEIYAAAERDKTLRSQLVACA</sequence>
<gene>
    <name evidence="1" type="ORF">HBO38_35015</name>
</gene>
<name>A0A7Y1FDG6_PSEVE</name>